<sequence>MERVKPTPKMEDRARNSQVTRRGEQNDVVHAS</sequence>
<dbReference type="AlphaFoldDB" id="A0A834TMP9"/>
<name>A0A834TMP9_9FABA</name>
<accession>A0A834TMP9</accession>
<organism evidence="2 3">
    <name type="scientific">Senna tora</name>
    <dbReference type="NCBI Taxonomy" id="362788"/>
    <lineage>
        <taxon>Eukaryota</taxon>
        <taxon>Viridiplantae</taxon>
        <taxon>Streptophyta</taxon>
        <taxon>Embryophyta</taxon>
        <taxon>Tracheophyta</taxon>
        <taxon>Spermatophyta</taxon>
        <taxon>Magnoliopsida</taxon>
        <taxon>eudicotyledons</taxon>
        <taxon>Gunneridae</taxon>
        <taxon>Pentapetalae</taxon>
        <taxon>rosids</taxon>
        <taxon>fabids</taxon>
        <taxon>Fabales</taxon>
        <taxon>Fabaceae</taxon>
        <taxon>Caesalpinioideae</taxon>
        <taxon>Cassia clade</taxon>
        <taxon>Senna</taxon>
    </lineage>
</organism>
<evidence type="ECO:0000313" key="3">
    <source>
        <dbReference type="Proteomes" id="UP000634136"/>
    </source>
</evidence>
<proteinExistence type="predicted"/>
<dbReference type="Proteomes" id="UP000634136">
    <property type="component" value="Unassembled WGS sequence"/>
</dbReference>
<evidence type="ECO:0000313" key="2">
    <source>
        <dbReference type="EMBL" id="KAF7824312.1"/>
    </source>
</evidence>
<dbReference type="EMBL" id="JAAIUW010000007">
    <property type="protein sequence ID" value="KAF7824312.1"/>
    <property type="molecule type" value="Genomic_DNA"/>
</dbReference>
<gene>
    <name evidence="2" type="ORF">G2W53_022456</name>
</gene>
<feature type="region of interest" description="Disordered" evidence="1">
    <location>
        <begin position="1"/>
        <end position="32"/>
    </location>
</feature>
<protein>
    <submittedName>
        <fullName evidence="2">Uncharacterized protein</fullName>
    </submittedName>
</protein>
<evidence type="ECO:0000256" key="1">
    <source>
        <dbReference type="SAM" id="MobiDB-lite"/>
    </source>
</evidence>
<comment type="caution">
    <text evidence="2">The sequence shown here is derived from an EMBL/GenBank/DDBJ whole genome shotgun (WGS) entry which is preliminary data.</text>
</comment>
<keyword evidence="3" id="KW-1185">Reference proteome</keyword>
<reference evidence="2" key="1">
    <citation type="submission" date="2020-09" db="EMBL/GenBank/DDBJ databases">
        <title>Genome-Enabled Discovery of Anthraquinone Biosynthesis in Senna tora.</title>
        <authorList>
            <person name="Kang S.-H."/>
            <person name="Pandey R.P."/>
            <person name="Lee C.-M."/>
            <person name="Sim J.-S."/>
            <person name="Jeong J.-T."/>
            <person name="Choi B.-S."/>
            <person name="Jung M."/>
            <person name="Ginzburg D."/>
            <person name="Zhao K."/>
            <person name="Won S.Y."/>
            <person name="Oh T.-J."/>
            <person name="Yu Y."/>
            <person name="Kim N.-H."/>
            <person name="Lee O.R."/>
            <person name="Lee T.-H."/>
            <person name="Bashyal P."/>
            <person name="Kim T.-S."/>
            <person name="Lee W.-H."/>
            <person name="Kawkins C."/>
            <person name="Kim C.-K."/>
            <person name="Kim J.S."/>
            <person name="Ahn B.O."/>
            <person name="Rhee S.Y."/>
            <person name="Sohng J.K."/>
        </authorList>
    </citation>
    <scope>NUCLEOTIDE SEQUENCE</scope>
    <source>
        <tissue evidence="2">Leaf</tissue>
    </source>
</reference>